<dbReference type="InterPro" id="IPR042127">
    <property type="entry name" value="TMEM45"/>
</dbReference>
<dbReference type="AlphaFoldDB" id="H2ZJW4"/>
<evidence type="ECO:0000256" key="3">
    <source>
        <dbReference type="ARBA" id="ARBA00022692"/>
    </source>
</evidence>
<proteinExistence type="inferred from homology"/>
<reference evidence="7" key="3">
    <citation type="submission" date="2025-09" db="UniProtKB">
        <authorList>
            <consortium name="Ensembl"/>
        </authorList>
    </citation>
    <scope>IDENTIFICATION</scope>
</reference>
<feature type="transmembrane region" description="Helical" evidence="6">
    <location>
        <begin position="154"/>
        <end position="177"/>
    </location>
</feature>
<feature type="transmembrane region" description="Helical" evidence="6">
    <location>
        <begin position="93"/>
        <end position="112"/>
    </location>
</feature>
<evidence type="ECO:0000256" key="4">
    <source>
        <dbReference type="ARBA" id="ARBA00022989"/>
    </source>
</evidence>
<protein>
    <recommendedName>
        <fullName evidence="9">Transmembrane protein 45B</fullName>
    </recommendedName>
</protein>
<organism evidence="7 8">
    <name type="scientific">Ciona savignyi</name>
    <name type="common">Pacific transparent sea squirt</name>
    <dbReference type="NCBI Taxonomy" id="51511"/>
    <lineage>
        <taxon>Eukaryota</taxon>
        <taxon>Metazoa</taxon>
        <taxon>Chordata</taxon>
        <taxon>Tunicata</taxon>
        <taxon>Ascidiacea</taxon>
        <taxon>Phlebobranchia</taxon>
        <taxon>Cionidae</taxon>
        <taxon>Ciona</taxon>
    </lineage>
</organism>
<keyword evidence="8" id="KW-1185">Reference proteome</keyword>
<evidence type="ECO:0000313" key="8">
    <source>
        <dbReference type="Proteomes" id="UP000007875"/>
    </source>
</evidence>
<feature type="transmembrane region" description="Helical" evidence="6">
    <location>
        <begin position="124"/>
        <end position="142"/>
    </location>
</feature>
<accession>H2ZJW4</accession>
<reference evidence="8" key="1">
    <citation type="submission" date="2003-08" db="EMBL/GenBank/DDBJ databases">
        <authorList>
            <person name="Birren B."/>
            <person name="Nusbaum C."/>
            <person name="Abebe A."/>
            <person name="Abouelleil A."/>
            <person name="Adekoya E."/>
            <person name="Ait-zahra M."/>
            <person name="Allen N."/>
            <person name="Allen T."/>
            <person name="An P."/>
            <person name="Anderson M."/>
            <person name="Anderson S."/>
            <person name="Arachchi H."/>
            <person name="Armbruster J."/>
            <person name="Bachantsang P."/>
            <person name="Baldwin J."/>
            <person name="Barry A."/>
            <person name="Bayul T."/>
            <person name="Blitshsteyn B."/>
            <person name="Bloom T."/>
            <person name="Blye J."/>
            <person name="Boguslavskiy L."/>
            <person name="Borowsky M."/>
            <person name="Boukhgalter B."/>
            <person name="Brunache A."/>
            <person name="Butler J."/>
            <person name="Calixte N."/>
            <person name="Calvo S."/>
            <person name="Camarata J."/>
            <person name="Campo K."/>
            <person name="Chang J."/>
            <person name="Cheshatsang Y."/>
            <person name="Citroen M."/>
            <person name="Collymore A."/>
            <person name="Considine T."/>
            <person name="Cook A."/>
            <person name="Cooke P."/>
            <person name="Corum B."/>
            <person name="Cuomo C."/>
            <person name="David R."/>
            <person name="Dawoe T."/>
            <person name="Degray S."/>
            <person name="Dodge S."/>
            <person name="Dooley K."/>
            <person name="Dorje P."/>
            <person name="Dorjee K."/>
            <person name="Dorris L."/>
            <person name="Duffey N."/>
            <person name="Dupes A."/>
            <person name="Elkins T."/>
            <person name="Engels R."/>
            <person name="Erickson J."/>
            <person name="Farina A."/>
            <person name="Faro S."/>
            <person name="Ferreira P."/>
            <person name="Fischer H."/>
            <person name="Fitzgerald M."/>
            <person name="Foley K."/>
            <person name="Gage D."/>
            <person name="Galagan J."/>
            <person name="Gearin G."/>
            <person name="Gnerre S."/>
            <person name="Gnirke A."/>
            <person name="Goyette A."/>
            <person name="Graham J."/>
            <person name="Grandbois E."/>
            <person name="Gyaltsen K."/>
            <person name="Hafez N."/>
            <person name="Hagopian D."/>
            <person name="Hagos B."/>
            <person name="Hall J."/>
            <person name="Hatcher B."/>
            <person name="Heller A."/>
            <person name="Higgins H."/>
            <person name="Honan T."/>
            <person name="Horn A."/>
            <person name="Houde N."/>
            <person name="Hughes L."/>
            <person name="Hulme W."/>
            <person name="Husby E."/>
            <person name="Iliev I."/>
            <person name="Jaffe D."/>
            <person name="Jones C."/>
            <person name="Kamal M."/>
            <person name="Kamat A."/>
            <person name="Kamvysselis M."/>
            <person name="Karlsson E."/>
            <person name="Kells C."/>
            <person name="Kieu A."/>
            <person name="Kisner P."/>
            <person name="Kodira C."/>
            <person name="Kulbokas E."/>
            <person name="Labutti K."/>
            <person name="Lama D."/>
            <person name="Landers T."/>
            <person name="Leger J."/>
            <person name="Levine S."/>
            <person name="Lewis D."/>
            <person name="Lewis T."/>
            <person name="Lindblad-toh K."/>
            <person name="Liu X."/>
            <person name="Lokyitsang T."/>
            <person name="Lokyitsang Y."/>
            <person name="Lucien O."/>
            <person name="Lui A."/>
            <person name="Ma L.J."/>
            <person name="Mabbitt R."/>
            <person name="Macdonald J."/>
            <person name="Maclean C."/>
            <person name="Major J."/>
            <person name="Manning J."/>
            <person name="Marabella R."/>
            <person name="Maru K."/>
            <person name="Matthews C."/>
            <person name="Mauceli E."/>
            <person name="Mccarthy M."/>
            <person name="Mcdonough S."/>
            <person name="Mcghee T."/>
            <person name="Meldrim J."/>
            <person name="Meneus L."/>
            <person name="Mesirov J."/>
            <person name="Mihalev A."/>
            <person name="Mihova T."/>
            <person name="Mikkelsen T."/>
            <person name="Mlenga V."/>
            <person name="Moru K."/>
            <person name="Mozes J."/>
            <person name="Mulrain L."/>
            <person name="Munson G."/>
            <person name="Naylor J."/>
            <person name="Newes C."/>
            <person name="Nguyen C."/>
            <person name="Nguyen N."/>
            <person name="Nguyen T."/>
            <person name="Nicol R."/>
            <person name="Nielsen C."/>
            <person name="Nizzari M."/>
            <person name="Norbu C."/>
            <person name="Norbu N."/>
            <person name="O'donnell P."/>
            <person name="Okoawo O."/>
            <person name="O'leary S."/>
            <person name="Omotosho B."/>
            <person name="O'neill K."/>
            <person name="Osman S."/>
            <person name="Parker S."/>
            <person name="Perrin D."/>
            <person name="Phunkhang P."/>
            <person name="Piqani B."/>
            <person name="Purcell S."/>
            <person name="Rachupka T."/>
            <person name="Ramasamy U."/>
            <person name="Rameau R."/>
            <person name="Ray V."/>
            <person name="Raymond C."/>
            <person name="Retta R."/>
            <person name="Richardson S."/>
            <person name="Rise C."/>
            <person name="Rodriguez J."/>
            <person name="Rogers J."/>
            <person name="Rogov P."/>
            <person name="Rutman M."/>
            <person name="Schupbach R."/>
            <person name="Seaman C."/>
            <person name="Settipalli S."/>
            <person name="Sharpe T."/>
            <person name="Sheridan J."/>
            <person name="Sherpa N."/>
            <person name="Shi J."/>
            <person name="Smirnov S."/>
            <person name="Smith C."/>
            <person name="Sougnez C."/>
            <person name="Spencer B."/>
            <person name="Stalker J."/>
            <person name="Stange-thomann N."/>
            <person name="Stavropoulos S."/>
            <person name="Stetson K."/>
            <person name="Stone C."/>
            <person name="Stone S."/>
            <person name="Stubbs M."/>
            <person name="Talamas J."/>
            <person name="Tchuinga P."/>
            <person name="Tenzing P."/>
            <person name="Tesfaye S."/>
            <person name="Theodore J."/>
            <person name="Thoulutsang Y."/>
            <person name="Topham K."/>
            <person name="Towey S."/>
            <person name="Tsamla T."/>
            <person name="Tsomo N."/>
            <person name="Vallee D."/>
            <person name="Vassiliev H."/>
            <person name="Venkataraman V."/>
            <person name="Vinson J."/>
            <person name="Vo A."/>
            <person name="Wade C."/>
            <person name="Wang S."/>
            <person name="Wangchuk T."/>
            <person name="Wangdi T."/>
            <person name="Whittaker C."/>
            <person name="Wilkinson J."/>
            <person name="Wu Y."/>
            <person name="Wyman D."/>
            <person name="Yadav S."/>
            <person name="Yang S."/>
            <person name="Yang X."/>
            <person name="Yeager S."/>
            <person name="Yee E."/>
            <person name="Young G."/>
            <person name="Zainoun J."/>
            <person name="Zembeck L."/>
            <person name="Zimmer A."/>
            <person name="Zody M."/>
            <person name="Lander E."/>
        </authorList>
    </citation>
    <scope>NUCLEOTIDE SEQUENCE [LARGE SCALE GENOMIC DNA]</scope>
</reference>
<sequence length="243" mass="27307">MASWGGHTLPGTFFILFGIFYSLKFPLNYLRRVRTNRNEPSRCFGKIPCHGIVVEGVVKIFFISVGMLVELFYPGAPGGRLHNDAGNFTHPMNWQHATMYFFFGISGLADIVSHTARHVIPAGIDRLFGGLALFVEGYLFFFHLHGRSNIDTRIHILLVLTVWPSALFAFIECLVMSKRENPPHLRDAPYNSAYRTRNMVLAGLSCLLISVIYCYSILCCNLLSIVSTLSTEFPLTQSHESAI</sequence>
<feature type="transmembrane region" description="Helical" evidence="6">
    <location>
        <begin position="12"/>
        <end position="30"/>
    </location>
</feature>
<dbReference type="PANTHER" id="PTHR16007">
    <property type="entry name" value="EPIDIDYMAL MEMBRANE PROTEIN E9-RELATED"/>
    <property type="match status" value="1"/>
</dbReference>
<comment type="subcellular location">
    <subcellularLocation>
        <location evidence="1">Membrane</location>
        <topology evidence="1">Multi-pass membrane protein</topology>
    </subcellularLocation>
</comment>
<keyword evidence="5 6" id="KW-0472">Membrane</keyword>
<dbReference type="Pfam" id="PF04819">
    <property type="entry name" value="DUF716"/>
    <property type="match status" value="1"/>
</dbReference>
<dbReference type="HOGENOM" id="CLU_1146861_0_0_1"/>
<feature type="transmembrane region" description="Helical" evidence="6">
    <location>
        <begin position="51"/>
        <end position="73"/>
    </location>
</feature>
<dbReference type="InterPro" id="IPR006904">
    <property type="entry name" value="DUF716"/>
</dbReference>
<evidence type="ECO:0000256" key="5">
    <source>
        <dbReference type="ARBA" id="ARBA00023136"/>
    </source>
</evidence>
<evidence type="ECO:0000313" key="7">
    <source>
        <dbReference type="Ensembl" id="ENSCSAVP00000017880.1"/>
    </source>
</evidence>
<name>H2ZJW4_CIOSA</name>
<dbReference type="InParanoid" id="H2ZJW4"/>
<dbReference type="GeneTree" id="ENSGT00940000157181"/>
<dbReference type="PANTHER" id="PTHR16007:SF15">
    <property type="entry name" value="TRANSMEMBRANE PROTEIN 45B"/>
    <property type="match status" value="1"/>
</dbReference>
<dbReference type="eggNOG" id="ENOG502QU0J">
    <property type="taxonomic scope" value="Eukaryota"/>
</dbReference>
<feature type="transmembrane region" description="Helical" evidence="6">
    <location>
        <begin position="198"/>
        <end position="218"/>
    </location>
</feature>
<comment type="similarity">
    <text evidence="2">Belongs to the TMEM45 family.</text>
</comment>
<evidence type="ECO:0000256" key="6">
    <source>
        <dbReference type="SAM" id="Phobius"/>
    </source>
</evidence>
<reference evidence="7" key="2">
    <citation type="submission" date="2025-08" db="UniProtKB">
        <authorList>
            <consortium name="Ensembl"/>
        </authorList>
    </citation>
    <scope>IDENTIFICATION</scope>
</reference>
<evidence type="ECO:0008006" key="9">
    <source>
        <dbReference type="Google" id="ProtNLM"/>
    </source>
</evidence>
<evidence type="ECO:0000256" key="2">
    <source>
        <dbReference type="ARBA" id="ARBA00006948"/>
    </source>
</evidence>
<dbReference type="Ensembl" id="ENSCSAVT00000018074.1">
    <property type="protein sequence ID" value="ENSCSAVP00000017880.1"/>
    <property type="gene ID" value="ENSCSAVG00000010521.1"/>
</dbReference>
<keyword evidence="4 6" id="KW-1133">Transmembrane helix</keyword>
<evidence type="ECO:0000256" key="1">
    <source>
        <dbReference type="ARBA" id="ARBA00004141"/>
    </source>
</evidence>
<dbReference type="GO" id="GO:0016020">
    <property type="term" value="C:membrane"/>
    <property type="evidence" value="ECO:0007669"/>
    <property type="project" value="UniProtKB-SubCell"/>
</dbReference>
<dbReference type="Proteomes" id="UP000007875">
    <property type="component" value="Unassembled WGS sequence"/>
</dbReference>
<keyword evidence="3 6" id="KW-0812">Transmembrane</keyword>